<sequence>MSIDNLSAQVMSLLSKPMLIMLSKHVRAVPKALAQAVVEPLREPSCLLTNENQVAMFVLEPNQGQTVTKRTNIFQPEYQIVKIVTGEQTSVHAWRGTVVAFRATILSGISELILDDRLLEARRLHMSY</sequence>
<dbReference type="Proteomes" id="UP000191691">
    <property type="component" value="Unassembled WGS sequence"/>
</dbReference>
<keyword evidence="2" id="KW-1185">Reference proteome</keyword>
<protein>
    <submittedName>
        <fullName evidence="1">Uncharacterized protein</fullName>
    </submittedName>
</protein>
<evidence type="ECO:0000313" key="1">
    <source>
        <dbReference type="EMBL" id="OQE81445.1"/>
    </source>
</evidence>
<dbReference type="AlphaFoldDB" id="A0A1V6Y265"/>
<proteinExistence type="predicted"/>
<evidence type="ECO:0000313" key="2">
    <source>
        <dbReference type="Proteomes" id="UP000191691"/>
    </source>
</evidence>
<reference evidence="2" key="1">
    <citation type="journal article" date="2017" name="Nat. Microbiol.">
        <title>Global analysis of biosynthetic gene clusters reveals vast potential of secondary metabolite production in Penicillium species.</title>
        <authorList>
            <person name="Nielsen J.C."/>
            <person name="Grijseels S."/>
            <person name="Prigent S."/>
            <person name="Ji B."/>
            <person name="Dainat J."/>
            <person name="Nielsen K.F."/>
            <person name="Frisvad J.C."/>
            <person name="Workman M."/>
            <person name="Nielsen J."/>
        </authorList>
    </citation>
    <scope>NUCLEOTIDE SEQUENCE [LARGE SCALE GENOMIC DNA]</scope>
    <source>
        <strain evidence="2">IBT 13039</strain>
    </source>
</reference>
<organism evidence="1 2">
    <name type="scientific">Penicillium nalgiovense</name>
    <dbReference type="NCBI Taxonomy" id="60175"/>
    <lineage>
        <taxon>Eukaryota</taxon>
        <taxon>Fungi</taxon>
        <taxon>Dikarya</taxon>
        <taxon>Ascomycota</taxon>
        <taxon>Pezizomycotina</taxon>
        <taxon>Eurotiomycetes</taxon>
        <taxon>Eurotiomycetidae</taxon>
        <taxon>Eurotiales</taxon>
        <taxon>Aspergillaceae</taxon>
        <taxon>Penicillium</taxon>
    </lineage>
</organism>
<comment type="caution">
    <text evidence="1">The sequence shown here is derived from an EMBL/GenBank/DDBJ whole genome shotgun (WGS) entry which is preliminary data.</text>
</comment>
<gene>
    <name evidence="1" type="ORF">PENNAL_c0041G06769</name>
</gene>
<accession>A0A1V6Y265</accession>
<name>A0A1V6Y265_PENNA</name>
<dbReference type="EMBL" id="MOOB01000041">
    <property type="protein sequence ID" value="OQE81445.1"/>
    <property type="molecule type" value="Genomic_DNA"/>
</dbReference>